<organism evidence="2 3">
    <name type="scientific">Eleutherodactylus coqui</name>
    <name type="common">Puerto Rican coqui</name>
    <dbReference type="NCBI Taxonomy" id="57060"/>
    <lineage>
        <taxon>Eukaryota</taxon>
        <taxon>Metazoa</taxon>
        <taxon>Chordata</taxon>
        <taxon>Craniata</taxon>
        <taxon>Vertebrata</taxon>
        <taxon>Euteleostomi</taxon>
        <taxon>Amphibia</taxon>
        <taxon>Batrachia</taxon>
        <taxon>Anura</taxon>
        <taxon>Neobatrachia</taxon>
        <taxon>Hyloidea</taxon>
        <taxon>Eleutherodactylidae</taxon>
        <taxon>Eleutherodactylinae</taxon>
        <taxon>Eleutherodactylus</taxon>
        <taxon>Eleutherodactylus</taxon>
    </lineage>
</organism>
<name>A0A8J6BGI9_ELECQ</name>
<proteinExistence type="predicted"/>
<evidence type="ECO:0000313" key="2">
    <source>
        <dbReference type="EMBL" id="KAG9462885.1"/>
    </source>
</evidence>
<keyword evidence="1" id="KW-0732">Signal</keyword>
<evidence type="ECO:0008006" key="4">
    <source>
        <dbReference type="Google" id="ProtNLM"/>
    </source>
</evidence>
<comment type="caution">
    <text evidence="2">The sequence shown here is derived from an EMBL/GenBank/DDBJ whole genome shotgun (WGS) entry which is preliminary data.</text>
</comment>
<dbReference type="EMBL" id="WNTK01009076">
    <property type="protein sequence ID" value="KAG9462885.1"/>
    <property type="molecule type" value="Genomic_DNA"/>
</dbReference>
<feature type="chain" id="PRO_5035220808" description="Secreted protein" evidence="1">
    <location>
        <begin position="16"/>
        <end position="94"/>
    </location>
</feature>
<evidence type="ECO:0000313" key="3">
    <source>
        <dbReference type="Proteomes" id="UP000770717"/>
    </source>
</evidence>
<gene>
    <name evidence="2" type="ORF">GDO78_022936</name>
</gene>
<accession>A0A8J6BGI9</accession>
<sequence>MDALQLLWGLTIAIAETTVLMMDRKRHTDIYHPDTRKRRPDLNSRFQLVGSDHIRWNGAEHPDHVRGIFRCRYPQLSNRDRTRASRIMASSSAL</sequence>
<dbReference type="AlphaFoldDB" id="A0A8J6BGI9"/>
<keyword evidence="3" id="KW-1185">Reference proteome</keyword>
<protein>
    <recommendedName>
        <fullName evidence="4">Secreted protein</fullName>
    </recommendedName>
</protein>
<dbReference type="Proteomes" id="UP000770717">
    <property type="component" value="Unassembled WGS sequence"/>
</dbReference>
<feature type="signal peptide" evidence="1">
    <location>
        <begin position="1"/>
        <end position="15"/>
    </location>
</feature>
<evidence type="ECO:0000256" key="1">
    <source>
        <dbReference type="SAM" id="SignalP"/>
    </source>
</evidence>
<reference evidence="2" key="1">
    <citation type="thesis" date="2020" institute="ProQuest LLC" country="789 East Eisenhower Parkway, Ann Arbor, MI, USA">
        <title>Comparative Genomics and Chromosome Evolution.</title>
        <authorList>
            <person name="Mudd A.B."/>
        </authorList>
    </citation>
    <scope>NUCLEOTIDE SEQUENCE</scope>
    <source>
        <strain evidence="2">HN-11 Male</strain>
        <tissue evidence="2">Kidney and liver</tissue>
    </source>
</reference>